<dbReference type="STRING" id="410332.SAMN04488550_0581"/>
<evidence type="ECO:0000313" key="1">
    <source>
        <dbReference type="EMBL" id="GAC80856.1"/>
    </source>
</evidence>
<keyword evidence="2" id="KW-1185">Reference proteome</keyword>
<name>M3THB3_GORML</name>
<comment type="caution">
    <text evidence="1">The sequence shown here is derived from an EMBL/GenBank/DDBJ whole genome shotgun (WGS) entry which is preliminary data.</text>
</comment>
<organism evidence="1 2">
    <name type="scientific">Gordonia malaquae NBRC 108250</name>
    <dbReference type="NCBI Taxonomy" id="1223542"/>
    <lineage>
        <taxon>Bacteria</taxon>
        <taxon>Bacillati</taxon>
        <taxon>Actinomycetota</taxon>
        <taxon>Actinomycetes</taxon>
        <taxon>Mycobacteriales</taxon>
        <taxon>Gordoniaceae</taxon>
        <taxon>Gordonia</taxon>
    </lineage>
</organism>
<accession>M3THB3</accession>
<dbReference type="AlphaFoldDB" id="M3THB3"/>
<sequence>MTAPAATAVTRLQGLVEARRALDARIAEEVQAARDEGASWTAIGPAMGVTRQAALSKYGKLVGAQQAGASWDVR</sequence>
<reference evidence="1 2" key="1">
    <citation type="submission" date="2013-02" db="EMBL/GenBank/DDBJ databases">
        <title>Whole genome shotgun sequence of Gordonia malaquae NBRC 108250.</title>
        <authorList>
            <person name="Yoshida I."/>
            <person name="Hosoyama A."/>
            <person name="Tsuchikane K."/>
            <person name="Ando Y."/>
            <person name="Baba S."/>
            <person name="Ohji S."/>
            <person name="Hamada M."/>
            <person name="Tamura T."/>
            <person name="Yamazoe A."/>
            <person name="Yamazaki S."/>
            <person name="Fujita N."/>
        </authorList>
    </citation>
    <scope>NUCLEOTIDE SEQUENCE [LARGE SCALE GENOMIC DNA]</scope>
    <source>
        <strain evidence="1 2">NBRC 108250</strain>
    </source>
</reference>
<protein>
    <submittedName>
        <fullName evidence="1">Uncharacterized protein</fullName>
    </submittedName>
</protein>
<dbReference type="RefSeq" id="WP_008380163.1">
    <property type="nucleotide sequence ID" value="NZ_BAOP01000023.1"/>
</dbReference>
<evidence type="ECO:0000313" key="2">
    <source>
        <dbReference type="Proteomes" id="UP000035009"/>
    </source>
</evidence>
<dbReference type="Proteomes" id="UP000035009">
    <property type="component" value="Unassembled WGS sequence"/>
</dbReference>
<proteinExistence type="predicted"/>
<dbReference type="OrthoDB" id="3579809at2"/>
<dbReference type="EMBL" id="BAOP01000023">
    <property type="protein sequence ID" value="GAC80856.1"/>
    <property type="molecule type" value="Genomic_DNA"/>
</dbReference>
<gene>
    <name evidence="1" type="ORF">GM1_023_00150</name>
</gene>